<keyword evidence="2" id="KW-1185">Reference proteome</keyword>
<accession>A0AAD8MKZ4</accession>
<evidence type="ECO:0000313" key="2">
    <source>
        <dbReference type="Proteomes" id="UP001237642"/>
    </source>
</evidence>
<reference evidence="1" key="2">
    <citation type="submission" date="2023-05" db="EMBL/GenBank/DDBJ databases">
        <authorList>
            <person name="Schelkunov M.I."/>
        </authorList>
    </citation>
    <scope>NUCLEOTIDE SEQUENCE</scope>
    <source>
        <strain evidence="1">Hsosn_3</strain>
        <tissue evidence="1">Leaf</tissue>
    </source>
</reference>
<proteinExistence type="predicted"/>
<name>A0AAD8MKZ4_9APIA</name>
<evidence type="ECO:0000313" key="1">
    <source>
        <dbReference type="EMBL" id="KAK1376622.1"/>
    </source>
</evidence>
<organism evidence="1 2">
    <name type="scientific">Heracleum sosnowskyi</name>
    <dbReference type="NCBI Taxonomy" id="360622"/>
    <lineage>
        <taxon>Eukaryota</taxon>
        <taxon>Viridiplantae</taxon>
        <taxon>Streptophyta</taxon>
        <taxon>Embryophyta</taxon>
        <taxon>Tracheophyta</taxon>
        <taxon>Spermatophyta</taxon>
        <taxon>Magnoliopsida</taxon>
        <taxon>eudicotyledons</taxon>
        <taxon>Gunneridae</taxon>
        <taxon>Pentapetalae</taxon>
        <taxon>asterids</taxon>
        <taxon>campanulids</taxon>
        <taxon>Apiales</taxon>
        <taxon>Apiaceae</taxon>
        <taxon>Apioideae</taxon>
        <taxon>apioid superclade</taxon>
        <taxon>Tordylieae</taxon>
        <taxon>Tordyliinae</taxon>
        <taxon>Heracleum</taxon>
    </lineage>
</organism>
<dbReference type="Proteomes" id="UP001237642">
    <property type="component" value="Unassembled WGS sequence"/>
</dbReference>
<dbReference type="AlphaFoldDB" id="A0AAD8MKZ4"/>
<gene>
    <name evidence="1" type="ORF">POM88_032815</name>
</gene>
<reference evidence="1" key="1">
    <citation type="submission" date="2023-02" db="EMBL/GenBank/DDBJ databases">
        <title>Genome of toxic invasive species Heracleum sosnowskyi carries increased number of genes despite the absence of recent whole-genome duplications.</title>
        <authorList>
            <person name="Schelkunov M."/>
            <person name="Shtratnikova V."/>
            <person name="Makarenko M."/>
            <person name="Klepikova A."/>
            <person name="Omelchenko D."/>
            <person name="Novikova G."/>
            <person name="Obukhova E."/>
            <person name="Bogdanov V."/>
            <person name="Penin A."/>
            <person name="Logacheva M."/>
        </authorList>
    </citation>
    <scope>NUCLEOTIDE SEQUENCE</scope>
    <source>
        <strain evidence="1">Hsosn_3</strain>
        <tissue evidence="1">Leaf</tissue>
    </source>
</reference>
<protein>
    <submittedName>
        <fullName evidence="1">Uncharacterized protein</fullName>
    </submittedName>
</protein>
<comment type="caution">
    <text evidence="1">The sequence shown here is derived from an EMBL/GenBank/DDBJ whole genome shotgun (WGS) entry which is preliminary data.</text>
</comment>
<sequence length="167" mass="18604">MRKAIKSDFTVSDIKKGNIRLPSDKSSEPRRSKHHVFSRSPLKATAYHSLPFDLLQAQGIALFNAKATILGQTFQCNPAIYSEEFQGKEANVINEISASVSVAEVPCDEPVFSVFPLSTILQDVSKVPLEPAAHRKLKKKRIPWSDAEKSALKEGVRRYGRSDKQLP</sequence>
<dbReference type="EMBL" id="JAUIZM010000007">
    <property type="protein sequence ID" value="KAK1376622.1"/>
    <property type="molecule type" value="Genomic_DNA"/>
</dbReference>